<reference evidence="2 3" key="1">
    <citation type="journal article" date="2024" name="BMC Genomics">
        <title>Genome assembly of redclaw crayfish (Cherax quadricarinatus) provides insights into its immune adaptation and hypoxia tolerance.</title>
        <authorList>
            <person name="Liu Z."/>
            <person name="Zheng J."/>
            <person name="Li H."/>
            <person name="Fang K."/>
            <person name="Wang S."/>
            <person name="He J."/>
            <person name="Zhou D."/>
            <person name="Weng S."/>
            <person name="Chi M."/>
            <person name="Gu Z."/>
            <person name="He J."/>
            <person name="Li F."/>
            <person name="Wang M."/>
        </authorList>
    </citation>
    <scope>NUCLEOTIDE SEQUENCE [LARGE SCALE GENOMIC DNA]</scope>
    <source>
        <strain evidence="2">ZL_2023a</strain>
    </source>
</reference>
<dbReference type="AlphaFoldDB" id="A0AAW0XHH7"/>
<evidence type="ECO:0000313" key="3">
    <source>
        <dbReference type="Proteomes" id="UP001445076"/>
    </source>
</evidence>
<accession>A0AAW0XHH7</accession>
<keyword evidence="3" id="KW-1185">Reference proteome</keyword>
<protein>
    <submittedName>
        <fullName evidence="2">Uncharacterized protein</fullName>
    </submittedName>
</protein>
<organism evidence="2 3">
    <name type="scientific">Cherax quadricarinatus</name>
    <name type="common">Australian red claw crayfish</name>
    <dbReference type="NCBI Taxonomy" id="27406"/>
    <lineage>
        <taxon>Eukaryota</taxon>
        <taxon>Metazoa</taxon>
        <taxon>Ecdysozoa</taxon>
        <taxon>Arthropoda</taxon>
        <taxon>Crustacea</taxon>
        <taxon>Multicrustacea</taxon>
        <taxon>Malacostraca</taxon>
        <taxon>Eumalacostraca</taxon>
        <taxon>Eucarida</taxon>
        <taxon>Decapoda</taxon>
        <taxon>Pleocyemata</taxon>
        <taxon>Astacidea</taxon>
        <taxon>Parastacoidea</taxon>
        <taxon>Parastacidae</taxon>
        <taxon>Cherax</taxon>
    </lineage>
</organism>
<sequence length="113" mass="11738">LPGTPAPGSPAPGAPAPGAPAPGTPAPGTPGARCVDPNGLAHKHSERVLFNCKVNICRNGAFVLIKDAGDKCCKDRDVQNYYRNGEKYQKGTGLECMSYICINSQVISLGPCV</sequence>
<gene>
    <name evidence="2" type="ORF">OTU49_001864</name>
</gene>
<evidence type="ECO:0000256" key="1">
    <source>
        <dbReference type="SAM" id="MobiDB-lite"/>
    </source>
</evidence>
<comment type="caution">
    <text evidence="2">The sequence shown here is derived from an EMBL/GenBank/DDBJ whole genome shotgun (WGS) entry which is preliminary data.</text>
</comment>
<dbReference type="Proteomes" id="UP001445076">
    <property type="component" value="Unassembled WGS sequence"/>
</dbReference>
<feature type="region of interest" description="Disordered" evidence="1">
    <location>
        <begin position="1"/>
        <end position="32"/>
    </location>
</feature>
<dbReference type="EMBL" id="JARKIK010000028">
    <property type="protein sequence ID" value="KAK8742430.1"/>
    <property type="molecule type" value="Genomic_DNA"/>
</dbReference>
<feature type="compositionally biased region" description="Pro residues" evidence="1">
    <location>
        <begin position="1"/>
        <end position="28"/>
    </location>
</feature>
<name>A0AAW0XHH7_CHEQU</name>
<evidence type="ECO:0000313" key="2">
    <source>
        <dbReference type="EMBL" id="KAK8742430.1"/>
    </source>
</evidence>
<proteinExistence type="predicted"/>
<feature type="non-terminal residue" evidence="2">
    <location>
        <position position="1"/>
    </location>
</feature>